<reference evidence="4" key="2">
    <citation type="submission" date="2021-09" db="EMBL/GenBank/DDBJ databases">
        <authorList>
            <person name="Jia N."/>
            <person name="Wang J."/>
            <person name="Shi W."/>
            <person name="Du L."/>
            <person name="Sun Y."/>
            <person name="Zhan W."/>
            <person name="Jiang J."/>
            <person name="Wang Q."/>
            <person name="Zhang B."/>
            <person name="Ji P."/>
            <person name="Sakyi L.B."/>
            <person name="Cui X."/>
            <person name="Yuan T."/>
            <person name="Jiang B."/>
            <person name="Yang W."/>
            <person name="Lam T.T.-Y."/>
            <person name="Chang Q."/>
            <person name="Ding S."/>
            <person name="Wang X."/>
            <person name="Zhu J."/>
            <person name="Ruan X."/>
            <person name="Zhao L."/>
            <person name="Wei J."/>
            <person name="Que T."/>
            <person name="Du C."/>
            <person name="Cheng J."/>
            <person name="Dai P."/>
            <person name="Han X."/>
            <person name="Huang E."/>
            <person name="Gao Y."/>
            <person name="Liu J."/>
            <person name="Shao H."/>
            <person name="Ye R."/>
            <person name="Li L."/>
            <person name="Wei W."/>
            <person name="Wang X."/>
            <person name="Wang C."/>
            <person name="Huo Q."/>
            <person name="Li W."/>
            <person name="Guo W."/>
            <person name="Chen H."/>
            <person name="Chen S."/>
            <person name="Zhou L."/>
            <person name="Zhou L."/>
            <person name="Ni X."/>
            <person name="Tian J."/>
            <person name="Zhou Y."/>
            <person name="Sheng Y."/>
            <person name="Liu T."/>
            <person name="Pan Y."/>
            <person name="Xia L."/>
            <person name="Li J."/>
            <person name="Zhao F."/>
            <person name="Cao W."/>
        </authorList>
    </citation>
    <scope>NUCLEOTIDE SEQUENCE</scope>
    <source>
        <strain evidence="4">Rsan-2018</strain>
        <tissue evidence="4">Larvae</tissue>
    </source>
</reference>
<dbReference type="VEuPathDB" id="VectorBase:RSAN_032720"/>
<keyword evidence="1" id="KW-0479">Metal-binding</keyword>
<dbReference type="GO" id="GO:0043171">
    <property type="term" value="P:peptide catabolic process"/>
    <property type="evidence" value="ECO:0007669"/>
    <property type="project" value="TreeGrafter"/>
</dbReference>
<dbReference type="GO" id="GO:0005829">
    <property type="term" value="C:cytosol"/>
    <property type="evidence" value="ECO:0007669"/>
    <property type="project" value="TreeGrafter"/>
</dbReference>
<dbReference type="SUPFAM" id="SSF63411">
    <property type="entry name" value="LuxS/MPP-like metallohydrolase"/>
    <property type="match status" value="1"/>
</dbReference>
<evidence type="ECO:0000313" key="5">
    <source>
        <dbReference type="Proteomes" id="UP000821837"/>
    </source>
</evidence>
<accession>A0A9D4YRD1</accession>
<proteinExistence type="predicted"/>
<evidence type="ECO:0000313" key="4">
    <source>
        <dbReference type="EMBL" id="KAH7985205.1"/>
    </source>
</evidence>
<dbReference type="InterPro" id="IPR050626">
    <property type="entry name" value="Peptidase_M16"/>
</dbReference>
<dbReference type="Gene3D" id="3.30.830.10">
    <property type="entry name" value="Metalloenzyme, LuxS/M16 peptidase-like"/>
    <property type="match status" value="1"/>
</dbReference>
<dbReference type="AlphaFoldDB" id="A0A9D4YRD1"/>
<organism evidence="4 5">
    <name type="scientific">Rhipicephalus sanguineus</name>
    <name type="common">Brown dog tick</name>
    <name type="synonym">Ixodes sanguineus</name>
    <dbReference type="NCBI Taxonomy" id="34632"/>
    <lineage>
        <taxon>Eukaryota</taxon>
        <taxon>Metazoa</taxon>
        <taxon>Ecdysozoa</taxon>
        <taxon>Arthropoda</taxon>
        <taxon>Chelicerata</taxon>
        <taxon>Arachnida</taxon>
        <taxon>Acari</taxon>
        <taxon>Parasitiformes</taxon>
        <taxon>Ixodida</taxon>
        <taxon>Ixodoidea</taxon>
        <taxon>Ixodidae</taxon>
        <taxon>Rhipicephalinae</taxon>
        <taxon>Rhipicephalus</taxon>
        <taxon>Rhipicephalus</taxon>
    </lineage>
</organism>
<dbReference type="EMBL" id="JABSTV010001053">
    <property type="protein sequence ID" value="KAH7985205.1"/>
    <property type="molecule type" value="Genomic_DNA"/>
</dbReference>
<dbReference type="Pfam" id="PF16187">
    <property type="entry name" value="Peptidase_M16_M"/>
    <property type="match status" value="1"/>
</dbReference>
<feature type="domain" description="Retrotransposon gag" evidence="2">
    <location>
        <begin position="169"/>
        <end position="222"/>
    </location>
</feature>
<dbReference type="Proteomes" id="UP000821837">
    <property type="component" value="Unassembled WGS sequence"/>
</dbReference>
<dbReference type="InterPro" id="IPR005162">
    <property type="entry name" value="Retrotrans_gag_dom"/>
</dbReference>
<dbReference type="GO" id="GO:0051603">
    <property type="term" value="P:proteolysis involved in protein catabolic process"/>
    <property type="evidence" value="ECO:0007669"/>
    <property type="project" value="TreeGrafter"/>
</dbReference>
<evidence type="ECO:0000256" key="1">
    <source>
        <dbReference type="ARBA" id="ARBA00022723"/>
    </source>
</evidence>
<evidence type="ECO:0000259" key="2">
    <source>
        <dbReference type="Pfam" id="PF03732"/>
    </source>
</evidence>
<dbReference type="InterPro" id="IPR032632">
    <property type="entry name" value="Peptidase_M16_M"/>
</dbReference>
<evidence type="ECO:0000259" key="3">
    <source>
        <dbReference type="Pfam" id="PF16187"/>
    </source>
</evidence>
<dbReference type="GO" id="GO:0046872">
    <property type="term" value="F:metal ion binding"/>
    <property type="evidence" value="ECO:0007669"/>
    <property type="project" value="UniProtKB-KW"/>
</dbReference>
<dbReference type="Pfam" id="PF03732">
    <property type="entry name" value="Retrotrans_gag"/>
    <property type="match status" value="1"/>
</dbReference>
<reference evidence="4" key="1">
    <citation type="journal article" date="2020" name="Cell">
        <title>Large-Scale Comparative Analyses of Tick Genomes Elucidate Their Genetic Diversity and Vector Capacities.</title>
        <authorList>
            <consortium name="Tick Genome and Microbiome Consortium (TIGMIC)"/>
            <person name="Jia N."/>
            <person name="Wang J."/>
            <person name="Shi W."/>
            <person name="Du L."/>
            <person name="Sun Y."/>
            <person name="Zhan W."/>
            <person name="Jiang J.F."/>
            <person name="Wang Q."/>
            <person name="Zhang B."/>
            <person name="Ji P."/>
            <person name="Bell-Sakyi L."/>
            <person name="Cui X.M."/>
            <person name="Yuan T.T."/>
            <person name="Jiang B.G."/>
            <person name="Yang W.F."/>
            <person name="Lam T.T."/>
            <person name="Chang Q.C."/>
            <person name="Ding S.J."/>
            <person name="Wang X.J."/>
            <person name="Zhu J.G."/>
            <person name="Ruan X.D."/>
            <person name="Zhao L."/>
            <person name="Wei J.T."/>
            <person name="Ye R.Z."/>
            <person name="Que T.C."/>
            <person name="Du C.H."/>
            <person name="Zhou Y.H."/>
            <person name="Cheng J.X."/>
            <person name="Dai P.F."/>
            <person name="Guo W.B."/>
            <person name="Han X.H."/>
            <person name="Huang E.J."/>
            <person name="Li L.F."/>
            <person name="Wei W."/>
            <person name="Gao Y.C."/>
            <person name="Liu J.Z."/>
            <person name="Shao H.Z."/>
            <person name="Wang X."/>
            <person name="Wang C.C."/>
            <person name="Yang T.C."/>
            <person name="Huo Q.B."/>
            <person name="Li W."/>
            <person name="Chen H.Y."/>
            <person name="Chen S.E."/>
            <person name="Zhou L.G."/>
            <person name="Ni X.B."/>
            <person name="Tian J.H."/>
            <person name="Sheng Y."/>
            <person name="Liu T."/>
            <person name="Pan Y.S."/>
            <person name="Xia L.Y."/>
            <person name="Li J."/>
            <person name="Zhao F."/>
            <person name="Cao W.C."/>
        </authorList>
    </citation>
    <scope>NUCLEOTIDE SEQUENCE</scope>
    <source>
        <strain evidence="4">Rsan-2018</strain>
    </source>
</reference>
<dbReference type="GO" id="GO:0004222">
    <property type="term" value="F:metalloendopeptidase activity"/>
    <property type="evidence" value="ECO:0007669"/>
    <property type="project" value="TreeGrafter"/>
</dbReference>
<dbReference type="InterPro" id="IPR011249">
    <property type="entry name" value="Metalloenz_LuxS/M16"/>
</dbReference>
<gene>
    <name evidence="4" type="ORF">HPB52_024265</name>
</gene>
<keyword evidence="5" id="KW-1185">Reference proteome</keyword>
<feature type="domain" description="Peptidase M16 middle/third" evidence="3">
    <location>
        <begin position="23"/>
        <end position="115"/>
    </location>
</feature>
<dbReference type="GO" id="GO:0005739">
    <property type="term" value="C:mitochondrion"/>
    <property type="evidence" value="ECO:0007669"/>
    <property type="project" value="TreeGrafter"/>
</dbReference>
<dbReference type="PANTHER" id="PTHR43690">
    <property type="entry name" value="NARDILYSIN"/>
    <property type="match status" value="1"/>
</dbReference>
<dbReference type="PANTHER" id="PTHR43690:SF18">
    <property type="entry name" value="INSULIN-DEGRADING ENZYME-RELATED"/>
    <property type="match status" value="1"/>
</dbReference>
<protein>
    <submittedName>
        <fullName evidence="4">Uncharacterized protein</fullName>
    </submittedName>
</protein>
<name>A0A9D4YRD1_RHISA</name>
<comment type="caution">
    <text evidence="4">The sequence shown here is derived from an EMBL/GenBank/DDBJ whole genome shotgun (WGS) entry which is preliminary data.</text>
</comment>
<sequence length="225" mass="25823">MLRTEGPQRWIFQELQELWRIAFRFKGKDTPQSYVRDLAGMLHLFPFQDVLAGPYLLEEYRPDLINDLLHYLRPDNVRIAVVAKRFMGQADSVEKWYGTQYNLEPIPDSVMQDCVAEAATVRPRDGATVGAVIIIMRMDSGDVARGVPGTLENFCLVSGIDEAKRLSNVVPAALEGSAKLWWQFVGAFNSWDEFTKTFRAEFASIDSKRRLKEELEQRTQHPRKI</sequence>